<dbReference type="eggNOG" id="COG0790">
    <property type="taxonomic scope" value="Bacteria"/>
</dbReference>
<dbReference type="OrthoDB" id="5483576at2"/>
<dbReference type="EMBL" id="CP001804">
    <property type="protein sequence ID" value="ACY15692.1"/>
    <property type="molecule type" value="Genomic_DNA"/>
</dbReference>
<dbReference type="InterPro" id="IPR006597">
    <property type="entry name" value="Sel1-like"/>
</dbReference>
<dbReference type="PANTHER" id="PTHR13891">
    <property type="entry name" value="CYTOCHROME C OXIDASE ASSEMBLY FACTOR 7"/>
    <property type="match status" value="1"/>
</dbReference>
<dbReference type="HOGENOM" id="CLU_1466291_0_0_7"/>
<reference evidence="3 4" key="1">
    <citation type="journal article" date="2010" name="Stand. Genomic Sci.">
        <title>Complete genome sequence of Haliangium ochraceum type strain (SMP-2).</title>
        <authorList>
            <consortium name="US DOE Joint Genome Institute (JGI-PGF)"/>
            <person name="Ivanova N."/>
            <person name="Daum C."/>
            <person name="Lang E."/>
            <person name="Abt B."/>
            <person name="Kopitz M."/>
            <person name="Saunders E."/>
            <person name="Lapidus A."/>
            <person name="Lucas S."/>
            <person name="Glavina Del Rio T."/>
            <person name="Nolan M."/>
            <person name="Tice H."/>
            <person name="Copeland A."/>
            <person name="Cheng J.F."/>
            <person name="Chen F."/>
            <person name="Bruce D."/>
            <person name="Goodwin L."/>
            <person name="Pitluck S."/>
            <person name="Mavromatis K."/>
            <person name="Pati A."/>
            <person name="Mikhailova N."/>
            <person name="Chen A."/>
            <person name="Palaniappan K."/>
            <person name="Land M."/>
            <person name="Hauser L."/>
            <person name="Chang Y.J."/>
            <person name="Jeffries C.D."/>
            <person name="Detter J.C."/>
            <person name="Brettin T."/>
            <person name="Rohde M."/>
            <person name="Goker M."/>
            <person name="Bristow J."/>
            <person name="Markowitz V."/>
            <person name="Eisen J.A."/>
            <person name="Hugenholtz P."/>
            <person name="Kyrpides N.C."/>
            <person name="Klenk H.P."/>
        </authorList>
    </citation>
    <scope>NUCLEOTIDE SEQUENCE [LARGE SCALE GENOMIC DNA]</scope>
    <source>
        <strain evidence="4">DSM 14365 / CIP 107738 / JCM 11303 / AJ 13395 / SMP-2</strain>
    </source>
</reference>
<evidence type="ECO:0000313" key="3">
    <source>
        <dbReference type="EMBL" id="ACY15692.1"/>
    </source>
</evidence>
<dbReference type="Proteomes" id="UP000001880">
    <property type="component" value="Chromosome"/>
</dbReference>
<organism evidence="3 4">
    <name type="scientific">Haliangium ochraceum (strain DSM 14365 / JCM 11303 / SMP-2)</name>
    <dbReference type="NCBI Taxonomy" id="502025"/>
    <lineage>
        <taxon>Bacteria</taxon>
        <taxon>Pseudomonadati</taxon>
        <taxon>Myxococcota</taxon>
        <taxon>Polyangia</taxon>
        <taxon>Haliangiales</taxon>
        <taxon>Kofleriaceae</taxon>
        <taxon>Haliangium</taxon>
    </lineage>
</organism>
<dbReference type="RefSeq" id="WP_012828292.1">
    <property type="nucleotide sequence ID" value="NC_013440.1"/>
</dbReference>
<gene>
    <name evidence="3" type="ordered locus">Hoch_3190</name>
</gene>
<comment type="similarity">
    <text evidence="1">Belongs to the hcp beta-lactamase family.</text>
</comment>
<dbReference type="AlphaFoldDB" id="D0LSJ3"/>
<accession>D0LSJ3</accession>
<dbReference type="Pfam" id="PF08238">
    <property type="entry name" value="Sel1"/>
    <property type="match status" value="3"/>
</dbReference>
<dbReference type="InterPro" id="IPR011990">
    <property type="entry name" value="TPR-like_helical_dom_sf"/>
</dbReference>
<dbReference type="PANTHER" id="PTHR13891:SF1">
    <property type="entry name" value="CYTOCHROME C OXIDASE ASSEMBLY FACTOR 7"/>
    <property type="match status" value="1"/>
</dbReference>
<proteinExistence type="inferred from homology"/>
<dbReference type="Gene3D" id="1.25.40.10">
    <property type="entry name" value="Tetratricopeptide repeat domain"/>
    <property type="match status" value="1"/>
</dbReference>
<sequence>MKPKRGIRSDRQFRKRSAAWNIVVLACVGLLYACKFEAGSSGCNVQFSDGDEPSANEQCEAGVVTACIALGHAYHQGTQKPKNIAQAAKYFEKACTAESAVACNNLGVIYTENDGITPDPQRAAQLFERSCELGVELGCMNYGFACLQGIGVTVDPACAAKALQRACELGSSDGCAAHRELIAE</sequence>
<name>D0LSJ3_HALO1</name>
<evidence type="ECO:0000256" key="1">
    <source>
        <dbReference type="ARBA" id="ARBA00008486"/>
    </source>
</evidence>
<protein>
    <submittedName>
        <fullName evidence="3">Sel1 domain protein repeat-containing protein</fullName>
    </submittedName>
</protein>
<dbReference type="SUPFAM" id="SSF81901">
    <property type="entry name" value="HCP-like"/>
    <property type="match status" value="1"/>
</dbReference>
<dbReference type="PROSITE" id="PS51257">
    <property type="entry name" value="PROKAR_LIPOPROTEIN"/>
    <property type="match status" value="1"/>
</dbReference>
<dbReference type="SMART" id="SM00671">
    <property type="entry name" value="SEL1"/>
    <property type="match status" value="3"/>
</dbReference>
<evidence type="ECO:0000313" key="4">
    <source>
        <dbReference type="Proteomes" id="UP000001880"/>
    </source>
</evidence>
<evidence type="ECO:0000256" key="2">
    <source>
        <dbReference type="ARBA" id="ARBA00022737"/>
    </source>
</evidence>
<keyword evidence="4" id="KW-1185">Reference proteome</keyword>
<dbReference type="KEGG" id="hoh:Hoch_3190"/>
<keyword evidence="2" id="KW-0677">Repeat</keyword>
<dbReference type="InterPro" id="IPR040239">
    <property type="entry name" value="HcpB-like"/>
</dbReference>